<feature type="region of interest" description="Disordered" evidence="1">
    <location>
        <begin position="198"/>
        <end position="253"/>
    </location>
</feature>
<proteinExistence type="predicted"/>
<feature type="compositionally biased region" description="Polar residues" evidence="1">
    <location>
        <begin position="436"/>
        <end position="455"/>
    </location>
</feature>
<comment type="caution">
    <text evidence="2">The sequence shown here is derived from an EMBL/GenBank/DDBJ whole genome shotgun (WGS) entry which is preliminary data.</text>
</comment>
<dbReference type="SUPFAM" id="SSF56112">
    <property type="entry name" value="Protein kinase-like (PK-like)"/>
    <property type="match status" value="1"/>
</dbReference>
<dbReference type="Proteomes" id="UP000696573">
    <property type="component" value="Unassembled WGS sequence"/>
</dbReference>
<organism evidence="2 3">
    <name type="scientific">Clonostachys rhizophaga</name>
    <dbReference type="NCBI Taxonomy" id="160324"/>
    <lineage>
        <taxon>Eukaryota</taxon>
        <taxon>Fungi</taxon>
        <taxon>Dikarya</taxon>
        <taxon>Ascomycota</taxon>
        <taxon>Pezizomycotina</taxon>
        <taxon>Sordariomycetes</taxon>
        <taxon>Hypocreomycetidae</taxon>
        <taxon>Hypocreales</taxon>
        <taxon>Bionectriaceae</taxon>
        <taxon>Clonostachys</taxon>
    </lineage>
</organism>
<name>A0A9N9V138_9HYPO</name>
<reference evidence="2" key="1">
    <citation type="submission" date="2021-10" db="EMBL/GenBank/DDBJ databases">
        <authorList>
            <person name="Piombo E."/>
        </authorList>
    </citation>
    <scope>NUCLEOTIDE SEQUENCE</scope>
</reference>
<evidence type="ECO:0000313" key="2">
    <source>
        <dbReference type="EMBL" id="CAH0017219.1"/>
    </source>
</evidence>
<dbReference type="EMBL" id="CABFNQ020000500">
    <property type="protein sequence ID" value="CAH0017219.1"/>
    <property type="molecule type" value="Genomic_DNA"/>
</dbReference>
<evidence type="ECO:0008006" key="4">
    <source>
        <dbReference type="Google" id="ProtNLM"/>
    </source>
</evidence>
<dbReference type="InterPro" id="IPR011009">
    <property type="entry name" value="Kinase-like_dom_sf"/>
</dbReference>
<evidence type="ECO:0000256" key="1">
    <source>
        <dbReference type="SAM" id="MobiDB-lite"/>
    </source>
</evidence>
<feature type="region of interest" description="Disordered" evidence="1">
    <location>
        <begin position="1"/>
        <end position="62"/>
    </location>
</feature>
<accession>A0A9N9V138</accession>
<dbReference type="AlphaFoldDB" id="A0A9N9V138"/>
<evidence type="ECO:0000313" key="3">
    <source>
        <dbReference type="Proteomes" id="UP000696573"/>
    </source>
</evidence>
<keyword evidence="3" id="KW-1185">Reference proteome</keyword>
<feature type="compositionally biased region" description="Basic and acidic residues" evidence="1">
    <location>
        <begin position="1"/>
        <end position="60"/>
    </location>
</feature>
<gene>
    <name evidence="2" type="ORF">CRHIZ90672A_00018499</name>
</gene>
<protein>
    <recommendedName>
        <fullName evidence="4">Protein kinase-like domain protein</fullName>
    </recommendedName>
</protein>
<dbReference type="OrthoDB" id="5152817at2759"/>
<feature type="compositionally biased region" description="Polar residues" evidence="1">
    <location>
        <begin position="200"/>
        <end position="211"/>
    </location>
</feature>
<feature type="region of interest" description="Disordered" evidence="1">
    <location>
        <begin position="431"/>
        <end position="520"/>
    </location>
</feature>
<sequence length="778" mass="87777">MSDPEIVRLQRENEKLRREKEAAEAREEKERREKEKERREKEKERREKEKERREKEELARENQPTTLDEYLWNCHTYLYQNFKLADKSISSTGSTRVDGKFYPMWLRPWSKFADSLRQQQFEVIKGACGNERLFNQQSTTRDIGRSISAKVAANESAVTYFEKVATEDPIIAIFKHLEGQEAIRTKYRFNDLRFSDNGREITQSTGGSQPANEEDLGDDRPERRLRTGPNKRVASEQRVKPRPTIPDGFGLRTRPGGDKSMAFVYDYKAAHKVAAEHVKLAVAKETLFMEVIEQLNSNKSTIGAELEQFRAEAQIAMALTQVFDYMVNYGVAYGYIAAGQSLLLVHFDRADPQTLYCHPCVPDEDVGETSFANWADKMIYTAVAQLSSLLLLSLESNALQGAILDAALESANAALARWPEPYEDAAHFLSGEDTESSLAPSSSPLRGDEFTSTAAPTGRVVPLRSRSSCGNPALPRRDNESDEEEEPEGRLPSSRTRLDLAKRKVGPSDSSSEEDAEIADSAPTRQYCSQACLLGLKKGWDMDNGCPNVLSHCVAGRVSTRHPINADEFTRLVGKRLCKDPYRDCYALDGWGKKGAIGVLFRVELAPYGYTFVGKGTCSNHLEHLRHECRVYARLESLQGWVVPVQLGLVHLDRGYVLPGGTRAVHMMLMSWGGEEAAKANMDAADLRAQWHRSSQAVWAEGVDHGDERDANLLWNAERRRVMIVDFDRAVLRPALKHRQLSAVSGSKRKHGVDNLKIPSRKRSLLHNRPQLNYLMSR</sequence>